<dbReference type="AlphaFoldDB" id="A0A6A5Y513"/>
<evidence type="ECO:0000313" key="2">
    <source>
        <dbReference type="Proteomes" id="UP000799778"/>
    </source>
</evidence>
<evidence type="ECO:0000313" key="1">
    <source>
        <dbReference type="EMBL" id="KAF2020303.1"/>
    </source>
</evidence>
<dbReference type="OrthoDB" id="3801165at2759"/>
<dbReference type="EMBL" id="ML978067">
    <property type="protein sequence ID" value="KAF2020303.1"/>
    <property type="molecule type" value="Genomic_DNA"/>
</dbReference>
<organism evidence="1 2">
    <name type="scientific">Aaosphaeria arxii CBS 175.79</name>
    <dbReference type="NCBI Taxonomy" id="1450172"/>
    <lineage>
        <taxon>Eukaryota</taxon>
        <taxon>Fungi</taxon>
        <taxon>Dikarya</taxon>
        <taxon>Ascomycota</taxon>
        <taxon>Pezizomycotina</taxon>
        <taxon>Dothideomycetes</taxon>
        <taxon>Pleosporomycetidae</taxon>
        <taxon>Pleosporales</taxon>
        <taxon>Pleosporales incertae sedis</taxon>
        <taxon>Aaosphaeria</taxon>
    </lineage>
</organism>
<dbReference type="RefSeq" id="XP_033388642.1">
    <property type="nucleotide sequence ID" value="XM_033531766.1"/>
</dbReference>
<proteinExistence type="predicted"/>
<accession>A0A6A5Y513</accession>
<name>A0A6A5Y513_9PLEO</name>
<reference evidence="1" key="1">
    <citation type="journal article" date="2020" name="Stud. Mycol.">
        <title>101 Dothideomycetes genomes: a test case for predicting lifestyles and emergence of pathogens.</title>
        <authorList>
            <person name="Haridas S."/>
            <person name="Albert R."/>
            <person name="Binder M."/>
            <person name="Bloem J."/>
            <person name="Labutti K."/>
            <person name="Salamov A."/>
            <person name="Andreopoulos B."/>
            <person name="Baker S."/>
            <person name="Barry K."/>
            <person name="Bills G."/>
            <person name="Bluhm B."/>
            <person name="Cannon C."/>
            <person name="Castanera R."/>
            <person name="Culley D."/>
            <person name="Daum C."/>
            <person name="Ezra D."/>
            <person name="Gonzalez J."/>
            <person name="Henrissat B."/>
            <person name="Kuo A."/>
            <person name="Liang C."/>
            <person name="Lipzen A."/>
            <person name="Lutzoni F."/>
            <person name="Magnuson J."/>
            <person name="Mondo S."/>
            <person name="Nolan M."/>
            <person name="Ohm R."/>
            <person name="Pangilinan J."/>
            <person name="Park H.-J."/>
            <person name="Ramirez L."/>
            <person name="Alfaro M."/>
            <person name="Sun H."/>
            <person name="Tritt A."/>
            <person name="Yoshinaga Y."/>
            <person name="Zwiers L.-H."/>
            <person name="Turgeon B."/>
            <person name="Goodwin S."/>
            <person name="Spatafora J."/>
            <person name="Crous P."/>
            <person name="Grigoriev I."/>
        </authorList>
    </citation>
    <scope>NUCLEOTIDE SEQUENCE</scope>
    <source>
        <strain evidence="1">CBS 175.79</strain>
    </source>
</reference>
<sequence>MSMDDLTNILMPGMGLEDEEEMCDEDMLANHRLAKKNLKFIVAKIPAKAFKQGRKPSIWDIYTSSPRVIAYCCPTRLDLRFVFSCYDQLSDLWFIAKPGQDVDVNRAIWYWGMDKSHSFLAENRGIYYNLLVMVFTIAHSRAGYPTPWIAPGTEPFVNQFVEAWVAYVIPGENFSKPEEFLATWTEGKTDLMVFTEGQLDAMKFWPKGMKKKKALNDLLWNPMDFLVHGPGLLTQRQMDEYGMLLAYEFVNKVLCVGKKAQDRSPGGRMADPVVKHLLRIQDVNWKAPLVRALVEDDDDMDLERHTTGQKQRAEAWMDSTQAIAMLQQQLGDRGQE</sequence>
<dbReference type="Proteomes" id="UP000799778">
    <property type="component" value="Unassembled WGS sequence"/>
</dbReference>
<keyword evidence="2" id="KW-1185">Reference proteome</keyword>
<dbReference type="GeneID" id="54289163"/>
<gene>
    <name evidence="1" type="ORF">BU24DRAFT_459894</name>
</gene>
<protein>
    <submittedName>
        <fullName evidence="1">Uncharacterized protein</fullName>
    </submittedName>
</protein>